<sequence>MSREHYFIMAHMKVTQKLFISFTFLWTEFYVRCEQENKDHNERVLNIESGPNNLTRESLSKKIILEEQVANQLLSAINGQVHSRYRRSVDENFEKNNEDENASELYRDGIDKMHLNIIKRPNDNRSIEAFTLINGLKLLLISDPKVKRAAVTLNVNVGSFNNPKSFQGLAHLLEHLIVFNNKKFKDFDELGKFAYEHGEVWTAATIKTNTNFFFSVPAIQFREALERLVALFDSPIFSEKMIQNELASVNKQFLEHFDNDERRIINVLKENANQTHPFSLFDAGNFESLTNSSLIDVTDLSQELIKFYDKHYSSNIMSVSVLSNEPIEKLKAMTIPLLKMIKNKNVTVQVWHENPFGYQQLKKKFSVVPIENVHKLQIMFPISDLKKYYKTKPWMYTFYLLNQNGKGSLLKYLEKQNFSESIFTTVENYSEFGFLCIHVDLTEKGIERVNEVIEAIFQYLNMIKGSEIEKWIFDEIYNLINNDLRFEKADEVEEAAQASSAMQDYPINEIFTIRNMNKEFQSHLIEQFLNIMNPEHMLAIIVSPTFAGKTNKREKWYGVEYSVENFEEEFLAKLKHTNSSEFQFPRRNEFIATNFELKESENNDTKPIVIKSNENLKLWFFQDFQFDARAFFAINFKSSSFHIEPLYTVCAELLTELIDIEFEEDMSKAEVAGIKFGHNVFTYGISFYAHGYSDKISIFVLKIMDAISKFYFDEQNFIEIKSSYFKKLKRFKSSRFLLPLTIRTYADGILRGNKWLYEEEIAIEENLNFDLFKFVINKIFSNVFIECFAYGNVESNGTKSLANEIIRKFKLKSMLASSSQYVFKSQIRRLPDSTSFVFEVKNSFESENAILVYYQFGKKNFSENVKLKLLVKILDRSFYDSVYSKERSNSFLFFNTFSDGWDKIGITFFNQTSNLTAYADQRIEAFIQSFKLELENMTSDDFEKYRNELIAEEMNKEKRENLFSFAASFHKEIKYGTYVFNRRILTASEILKPTKEDVLKIVDDYLICGAEHRAKLAVIVGQYRKSTNSSHDLKLCSEATFVKMEKVDEFRLQLPLHS</sequence>
<evidence type="ECO:0000259" key="9">
    <source>
        <dbReference type="Pfam" id="PF16187"/>
    </source>
</evidence>
<keyword evidence="6" id="KW-0482">Metalloprotease</keyword>
<evidence type="ECO:0000259" key="7">
    <source>
        <dbReference type="Pfam" id="PF00675"/>
    </source>
</evidence>
<dbReference type="Proteomes" id="UP000285301">
    <property type="component" value="Unassembled WGS sequence"/>
</dbReference>
<feature type="domain" description="Peptidase M16 middle/third" evidence="9">
    <location>
        <begin position="487"/>
        <end position="760"/>
    </location>
</feature>
<dbReference type="InterPro" id="IPR007863">
    <property type="entry name" value="Peptidase_M16_C"/>
</dbReference>
<evidence type="ECO:0000256" key="2">
    <source>
        <dbReference type="ARBA" id="ARBA00022670"/>
    </source>
</evidence>
<dbReference type="Gene3D" id="3.30.830.10">
    <property type="entry name" value="Metalloenzyme, LuxS/M16 peptidase-like"/>
    <property type="match status" value="4"/>
</dbReference>
<evidence type="ECO:0000256" key="4">
    <source>
        <dbReference type="ARBA" id="ARBA00022801"/>
    </source>
</evidence>
<keyword evidence="4" id="KW-0378">Hydrolase</keyword>
<dbReference type="PANTHER" id="PTHR43690">
    <property type="entry name" value="NARDILYSIN"/>
    <property type="match status" value="1"/>
</dbReference>
<dbReference type="InterPro" id="IPR011765">
    <property type="entry name" value="Pept_M16_N"/>
</dbReference>
<reference evidence="10 11" key="1">
    <citation type="journal article" date="2018" name="Gigascience">
        <title>Genomes of trombidid mites reveal novel predicted allergens and laterally-transferred genes associated with secondary metabolism.</title>
        <authorList>
            <person name="Dong X."/>
            <person name="Chaisiri K."/>
            <person name="Xia D."/>
            <person name="Armstrong S.D."/>
            <person name="Fang Y."/>
            <person name="Donnelly M.J."/>
            <person name="Kadowaki T."/>
            <person name="McGarry J.W."/>
            <person name="Darby A.C."/>
            <person name="Makepeace B.L."/>
        </authorList>
    </citation>
    <scope>NUCLEOTIDE SEQUENCE [LARGE SCALE GENOMIC DNA]</scope>
    <source>
        <strain evidence="10">UoL-WK</strain>
    </source>
</reference>
<dbReference type="SUPFAM" id="SSF63411">
    <property type="entry name" value="LuxS/MPP-like metallohydrolase"/>
    <property type="match status" value="4"/>
</dbReference>
<dbReference type="InterPro" id="IPR032632">
    <property type="entry name" value="Peptidase_M16_M"/>
</dbReference>
<proteinExistence type="inferred from homology"/>
<evidence type="ECO:0000256" key="5">
    <source>
        <dbReference type="ARBA" id="ARBA00022833"/>
    </source>
</evidence>
<dbReference type="GO" id="GO:0005739">
    <property type="term" value="C:mitochondrion"/>
    <property type="evidence" value="ECO:0007669"/>
    <property type="project" value="TreeGrafter"/>
</dbReference>
<dbReference type="GO" id="GO:0043171">
    <property type="term" value="P:peptide catabolic process"/>
    <property type="evidence" value="ECO:0007669"/>
    <property type="project" value="TreeGrafter"/>
</dbReference>
<keyword evidence="5" id="KW-0862">Zinc</keyword>
<dbReference type="EMBL" id="NCKU01000033">
    <property type="protein sequence ID" value="RWS17810.1"/>
    <property type="molecule type" value="Genomic_DNA"/>
</dbReference>
<name>A0A3S3PRI7_9ACAR</name>
<dbReference type="GO" id="GO:0005829">
    <property type="term" value="C:cytosol"/>
    <property type="evidence" value="ECO:0007669"/>
    <property type="project" value="TreeGrafter"/>
</dbReference>
<dbReference type="Pfam" id="PF05193">
    <property type="entry name" value="Peptidase_M16_C"/>
    <property type="match status" value="2"/>
</dbReference>
<dbReference type="Pfam" id="PF16187">
    <property type="entry name" value="Peptidase_M16_M"/>
    <property type="match status" value="1"/>
</dbReference>
<dbReference type="AlphaFoldDB" id="A0A3S3PRI7"/>
<gene>
    <name evidence="10" type="ORF">B4U79_05469</name>
</gene>
<evidence type="ECO:0000259" key="8">
    <source>
        <dbReference type="Pfam" id="PF05193"/>
    </source>
</evidence>
<feature type="domain" description="Peptidase M16 N-terminal" evidence="7">
    <location>
        <begin position="139"/>
        <end position="277"/>
    </location>
</feature>
<dbReference type="PANTHER" id="PTHR43690:SF18">
    <property type="entry name" value="INSULIN-DEGRADING ENZYME-RELATED"/>
    <property type="match status" value="1"/>
</dbReference>
<dbReference type="InterPro" id="IPR011249">
    <property type="entry name" value="Metalloenz_LuxS/M16"/>
</dbReference>
<dbReference type="STRING" id="1965070.A0A3S3PRI7"/>
<evidence type="ECO:0000313" key="10">
    <source>
        <dbReference type="EMBL" id="RWS17810.1"/>
    </source>
</evidence>
<keyword evidence="11" id="KW-1185">Reference proteome</keyword>
<comment type="caution">
    <text evidence="10">The sequence shown here is derived from an EMBL/GenBank/DDBJ whole genome shotgun (WGS) entry which is preliminary data.</text>
</comment>
<dbReference type="GO" id="GO:0051603">
    <property type="term" value="P:proteolysis involved in protein catabolic process"/>
    <property type="evidence" value="ECO:0007669"/>
    <property type="project" value="TreeGrafter"/>
</dbReference>
<dbReference type="InterPro" id="IPR050626">
    <property type="entry name" value="Peptidase_M16"/>
</dbReference>
<keyword evidence="3" id="KW-0479">Metal-binding</keyword>
<protein>
    <submittedName>
        <fullName evidence="10">Insulin-degrading enzyme-like protein</fullName>
    </submittedName>
</protein>
<feature type="domain" description="Peptidase M16 C-terminal" evidence="8">
    <location>
        <begin position="775"/>
        <end position="949"/>
    </location>
</feature>
<dbReference type="GO" id="GO:0046872">
    <property type="term" value="F:metal ion binding"/>
    <property type="evidence" value="ECO:0007669"/>
    <property type="project" value="UniProtKB-KW"/>
</dbReference>
<evidence type="ECO:0000256" key="6">
    <source>
        <dbReference type="ARBA" id="ARBA00023049"/>
    </source>
</evidence>
<evidence type="ECO:0000256" key="3">
    <source>
        <dbReference type="ARBA" id="ARBA00022723"/>
    </source>
</evidence>
<evidence type="ECO:0000256" key="1">
    <source>
        <dbReference type="ARBA" id="ARBA00007261"/>
    </source>
</evidence>
<dbReference type="OrthoDB" id="952271at2759"/>
<feature type="domain" description="Peptidase M16 C-terminal" evidence="8">
    <location>
        <begin position="302"/>
        <end position="476"/>
    </location>
</feature>
<dbReference type="FunFam" id="3.30.830.10:FF:000005">
    <property type="entry name" value="nardilysin isoform X1"/>
    <property type="match status" value="1"/>
</dbReference>
<accession>A0A3S3PRI7</accession>
<organism evidence="10 11">
    <name type="scientific">Dinothrombium tinctorium</name>
    <dbReference type="NCBI Taxonomy" id="1965070"/>
    <lineage>
        <taxon>Eukaryota</taxon>
        <taxon>Metazoa</taxon>
        <taxon>Ecdysozoa</taxon>
        <taxon>Arthropoda</taxon>
        <taxon>Chelicerata</taxon>
        <taxon>Arachnida</taxon>
        <taxon>Acari</taxon>
        <taxon>Acariformes</taxon>
        <taxon>Trombidiformes</taxon>
        <taxon>Prostigmata</taxon>
        <taxon>Anystina</taxon>
        <taxon>Parasitengona</taxon>
        <taxon>Trombidioidea</taxon>
        <taxon>Trombidiidae</taxon>
        <taxon>Dinothrombium</taxon>
    </lineage>
</organism>
<keyword evidence="2" id="KW-0645">Protease</keyword>
<evidence type="ECO:0000313" key="11">
    <source>
        <dbReference type="Proteomes" id="UP000285301"/>
    </source>
</evidence>
<dbReference type="Pfam" id="PF00675">
    <property type="entry name" value="Peptidase_M16"/>
    <property type="match status" value="1"/>
</dbReference>
<comment type="similarity">
    <text evidence="1">Belongs to the peptidase M16 family.</text>
</comment>
<dbReference type="GO" id="GO:0004222">
    <property type="term" value="F:metalloendopeptidase activity"/>
    <property type="evidence" value="ECO:0007669"/>
    <property type="project" value="TreeGrafter"/>
</dbReference>